<evidence type="ECO:0000313" key="2">
    <source>
        <dbReference type="EMBL" id="MDQ0338952.1"/>
    </source>
</evidence>
<sequence length="101" mass="10849">MNREPLTKGLSLMHIRITNIRVNAITNIGSLNIGKTIICHNRATATTYFPQLEEREEEAVSADEEVALGEIPDPGQVAVPRPAVDDEDLSPGAASESDGLP</sequence>
<evidence type="ECO:0000256" key="1">
    <source>
        <dbReference type="SAM" id="MobiDB-lite"/>
    </source>
</evidence>
<protein>
    <recommendedName>
        <fullName evidence="4">Spore germination protein GerPE</fullName>
    </recommendedName>
</protein>
<organism evidence="2 3">
    <name type="scientific">Caldalkalibacillus uzonensis</name>
    <dbReference type="NCBI Taxonomy" id="353224"/>
    <lineage>
        <taxon>Bacteria</taxon>
        <taxon>Bacillati</taxon>
        <taxon>Bacillota</taxon>
        <taxon>Bacilli</taxon>
        <taxon>Bacillales</taxon>
        <taxon>Bacillaceae</taxon>
        <taxon>Caldalkalibacillus</taxon>
    </lineage>
</organism>
<proteinExistence type="predicted"/>
<dbReference type="Proteomes" id="UP001232445">
    <property type="component" value="Unassembled WGS sequence"/>
</dbReference>
<comment type="caution">
    <text evidence="2">The sequence shown here is derived from an EMBL/GenBank/DDBJ whole genome shotgun (WGS) entry which is preliminary data.</text>
</comment>
<evidence type="ECO:0000313" key="3">
    <source>
        <dbReference type="Proteomes" id="UP001232445"/>
    </source>
</evidence>
<keyword evidence="3" id="KW-1185">Reference proteome</keyword>
<accession>A0ABU0CS26</accession>
<name>A0ABU0CS26_9BACI</name>
<feature type="region of interest" description="Disordered" evidence="1">
    <location>
        <begin position="69"/>
        <end position="101"/>
    </location>
</feature>
<gene>
    <name evidence="2" type="ORF">J2S00_001738</name>
</gene>
<evidence type="ECO:0008006" key="4">
    <source>
        <dbReference type="Google" id="ProtNLM"/>
    </source>
</evidence>
<dbReference type="EMBL" id="JAUSUQ010000005">
    <property type="protein sequence ID" value="MDQ0338952.1"/>
    <property type="molecule type" value="Genomic_DNA"/>
</dbReference>
<reference evidence="2 3" key="1">
    <citation type="submission" date="2023-07" db="EMBL/GenBank/DDBJ databases">
        <title>Genomic Encyclopedia of Type Strains, Phase IV (KMG-IV): sequencing the most valuable type-strain genomes for metagenomic binning, comparative biology and taxonomic classification.</title>
        <authorList>
            <person name="Goeker M."/>
        </authorList>
    </citation>
    <scope>NUCLEOTIDE SEQUENCE [LARGE SCALE GENOMIC DNA]</scope>
    <source>
        <strain evidence="2 3">DSM 17740</strain>
    </source>
</reference>